<evidence type="ECO:0000313" key="3">
    <source>
        <dbReference type="EMBL" id="KAK4812924.1"/>
    </source>
</evidence>
<reference evidence="3 4" key="1">
    <citation type="journal article" date="2023" name="J. Hered.">
        <title>Chromosome-level genome of the wood stork (Mycteria americana) provides insight into avian chromosome evolution.</title>
        <authorList>
            <person name="Flamio R. Jr."/>
            <person name="Ramstad K.M."/>
        </authorList>
    </citation>
    <scope>NUCLEOTIDE SEQUENCE [LARGE SCALE GENOMIC DNA]</scope>
    <source>
        <strain evidence="3">JAX WOST 10</strain>
    </source>
</reference>
<protein>
    <recommendedName>
        <fullName evidence="2">Myb/SANT-like DNA-binding domain-containing protein</fullName>
    </recommendedName>
</protein>
<evidence type="ECO:0000313" key="4">
    <source>
        <dbReference type="Proteomes" id="UP001333110"/>
    </source>
</evidence>
<evidence type="ECO:0000256" key="1">
    <source>
        <dbReference type="SAM" id="MobiDB-lite"/>
    </source>
</evidence>
<dbReference type="InterPro" id="IPR028002">
    <property type="entry name" value="Myb_DNA-bind_5"/>
</dbReference>
<organism evidence="3 4">
    <name type="scientific">Mycteria americana</name>
    <name type="common">Wood stork</name>
    <dbReference type="NCBI Taxonomy" id="33587"/>
    <lineage>
        <taxon>Eukaryota</taxon>
        <taxon>Metazoa</taxon>
        <taxon>Chordata</taxon>
        <taxon>Craniata</taxon>
        <taxon>Vertebrata</taxon>
        <taxon>Euteleostomi</taxon>
        <taxon>Archelosauria</taxon>
        <taxon>Archosauria</taxon>
        <taxon>Dinosauria</taxon>
        <taxon>Saurischia</taxon>
        <taxon>Theropoda</taxon>
        <taxon>Coelurosauria</taxon>
        <taxon>Aves</taxon>
        <taxon>Neognathae</taxon>
        <taxon>Neoaves</taxon>
        <taxon>Aequornithes</taxon>
        <taxon>Ciconiiformes</taxon>
        <taxon>Ciconiidae</taxon>
        <taxon>Mycteria</taxon>
    </lineage>
</organism>
<gene>
    <name evidence="3" type="ORF">QYF61_001039</name>
</gene>
<sequence>MGHRDSMSTAKPKCIKFSEEEKFLILEEFSLRKDVLIPKRGQCKNTVAQQCAWEEIAAAINSLSPLVRRTPAEIHKKRHNMVIDACRELAVEKHPLLRQRPQEKLFHSIFALFNKPGPGPPDPLLSASASRARAARGPLPPRTLEVTLDLLRHGQSSTAAPGQGLLCPAGTPPVPVPVLESLLAAAGGEPKSKESLLPAGLQASMEKRLMAPGMAPSLPAARCSQQQLLGHGAAGMALVLPASSPEPPAPFPIKCSPTPALVWPCLGAVASPAMRSRGTSSPSPEETGEVPALLLDSALLRSTQ</sequence>
<dbReference type="EMBL" id="JAUNZN010000013">
    <property type="protein sequence ID" value="KAK4812924.1"/>
    <property type="molecule type" value="Genomic_DNA"/>
</dbReference>
<dbReference type="Proteomes" id="UP001333110">
    <property type="component" value="Unassembled WGS sequence"/>
</dbReference>
<dbReference type="AlphaFoldDB" id="A0AAN7MTI4"/>
<accession>A0AAN7MTI4</accession>
<comment type="caution">
    <text evidence="3">The sequence shown here is derived from an EMBL/GenBank/DDBJ whole genome shotgun (WGS) entry which is preliminary data.</text>
</comment>
<feature type="domain" description="Myb/SANT-like DNA-binding" evidence="2">
    <location>
        <begin position="16"/>
        <end position="87"/>
    </location>
</feature>
<name>A0AAN7MTI4_MYCAM</name>
<evidence type="ECO:0000259" key="2">
    <source>
        <dbReference type="Pfam" id="PF13873"/>
    </source>
</evidence>
<proteinExistence type="predicted"/>
<keyword evidence="4" id="KW-1185">Reference proteome</keyword>
<feature type="region of interest" description="Disordered" evidence="1">
    <location>
        <begin position="272"/>
        <end position="304"/>
    </location>
</feature>
<dbReference type="Pfam" id="PF13873">
    <property type="entry name" value="Myb_DNA-bind_5"/>
    <property type="match status" value="1"/>
</dbReference>